<reference evidence="2" key="2">
    <citation type="submission" date="2025-08" db="UniProtKB">
        <authorList>
            <consortium name="RefSeq"/>
        </authorList>
    </citation>
    <scope>IDENTIFICATION</scope>
    <source>
        <tissue evidence="2">Leaf</tissue>
    </source>
</reference>
<sequence>MPGLSTTKAIHLVRRLVEQYRERKMDLHMVFINLEKSCNKVSREDLWRCLEVSGVPVAYIRVIKDMYNDAKTRVRTVGGDSKNFPVVMGLEVWRQTLESKGFKLSRTKTEYLECKFSKTHDADIEIKLDGQVIPKRASFKYLGSIIQGNKEINVKTQFSLRWIL</sequence>
<dbReference type="STRING" id="4096.A0A1U7V578"/>
<accession>A0A1U7V578</accession>
<protein>
    <submittedName>
        <fullName evidence="2">Uncharacterized protein LOC104212534</fullName>
    </submittedName>
</protein>
<dbReference type="Proteomes" id="UP000189701">
    <property type="component" value="Unplaced"/>
</dbReference>
<name>A0A1U7V578_NICSY</name>
<proteinExistence type="predicted"/>
<dbReference type="GeneID" id="104212534"/>
<dbReference type="AlphaFoldDB" id="A0A1U7V578"/>
<dbReference type="PANTHER" id="PTHR46238:SF8">
    <property type="entry name" value="ENDONUCLEASE_EXONUCLEASE_PHOSPHATASE DOMAIN-CONTAINING PROTEIN"/>
    <property type="match status" value="1"/>
</dbReference>
<gene>
    <name evidence="2" type="primary">LOC104212534</name>
</gene>
<dbReference type="OrthoDB" id="1706699at2759"/>
<organism evidence="1 2">
    <name type="scientific">Nicotiana sylvestris</name>
    <name type="common">Wood tobacco</name>
    <name type="synonym">South American tobacco</name>
    <dbReference type="NCBI Taxonomy" id="4096"/>
    <lineage>
        <taxon>Eukaryota</taxon>
        <taxon>Viridiplantae</taxon>
        <taxon>Streptophyta</taxon>
        <taxon>Embryophyta</taxon>
        <taxon>Tracheophyta</taxon>
        <taxon>Spermatophyta</taxon>
        <taxon>Magnoliopsida</taxon>
        <taxon>eudicotyledons</taxon>
        <taxon>Gunneridae</taxon>
        <taxon>Pentapetalae</taxon>
        <taxon>asterids</taxon>
        <taxon>lamiids</taxon>
        <taxon>Solanales</taxon>
        <taxon>Solanaceae</taxon>
        <taxon>Nicotianoideae</taxon>
        <taxon>Nicotianeae</taxon>
        <taxon>Nicotiana</taxon>
    </lineage>
</organism>
<dbReference type="RefSeq" id="XP_009760131.1">
    <property type="nucleotide sequence ID" value="XM_009761829.1"/>
</dbReference>
<dbReference type="PANTHER" id="PTHR46238">
    <property type="entry name" value="REVERSE TRANSCRIPTASE DOMAIN-CONTAINING PROTEIN"/>
    <property type="match status" value="1"/>
</dbReference>
<evidence type="ECO:0000313" key="2">
    <source>
        <dbReference type="RefSeq" id="XP_009760131.1"/>
    </source>
</evidence>
<evidence type="ECO:0000313" key="1">
    <source>
        <dbReference type="Proteomes" id="UP000189701"/>
    </source>
</evidence>
<keyword evidence="1" id="KW-1185">Reference proteome</keyword>
<reference evidence="1" key="1">
    <citation type="journal article" date="2013" name="Genome Biol.">
        <title>Reference genomes and transcriptomes of Nicotiana sylvestris and Nicotiana tomentosiformis.</title>
        <authorList>
            <person name="Sierro N."/>
            <person name="Battey J.N."/>
            <person name="Ouadi S."/>
            <person name="Bovet L."/>
            <person name="Goepfert S."/>
            <person name="Bakaher N."/>
            <person name="Peitsch M.C."/>
            <person name="Ivanov N.V."/>
        </authorList>
    </citation>
    <scope>NUCLEOTIDE SEQUENCE [LARGE SCALE GENOMIC DNA]</scope>
</reference>
<dbReference type="KEGG" id="nsy:104212534"/>